<comment type="caution">
    <text evidence="8">The sequence shown here is derived from an EMBL/GenBank/DDBJ whole genome shotgun (WGS) entry which is preliminary data.</text>
</comment>
<comment type="similarity">
    <text evidence="1">Belongs to the sigma-70 factor family. ECF subfamily.</text>
</comment>
<dbReference type="EMBL" id="JAPOHD010000069">
    <property type="protein sequence ID" value="MCY1723540.1"/>
    <property type="molecule type" value="Genomic_DNA"/>
</dbReference>
<evidence type="ECO:0000259" key="6">
    <source>
        <dbReference type="Pfam" id="PF04542"/>
    </source>
</evidence>
<dbReference type="GO" id="GO:0016987">
    <property type="term" value="F:sigma factor activity"/>
    <property type="evidence" value="ECO:0007669"/>
    <property type="project" value="UniProtKB-KW"/>
</dbReference>
<sequence>MPNRKAFSELIENHQAIIHKVTMVYANGRANREDLFQEICLQLWKSYPNFREEAKFTTWMYRVALNTAINTIRRNNKTPSFEPLKDTDRTADDSQNEKDQVQTLYMAISKLNRIDKAIILLWLEEKNYEEIASIMGTSKTNVSVKLVRIKRKLEELVSNTVKQES</sequence>
<dbReference type="InterPro" id="IPR013324">
    <property type="entry name" value="RNA_pol_sigma_r3/r4-like"/>
</dbReference>
<feature type="region of interest" description="Disordered" evidence="5">
    <location>
        <begin position="76"/>
        <end position="97"/>
    </location>
</feature>
<dbReference type="PANTHER" id="PTHR43133">
    <property type="entry name" value="RNA POLYMERASE ECF-TYPE SIGMA FACTO"/>
    <property type="match status" value="1"/>
</dbReference>
<keyword evidence="4" id="KW-0804">Transcription</keyword>
<evidence type="ECO:0000256" key="4">
    <source>
        <dbReference type="ARBA" id="ARBA00023163"/>
    </source>
</evidence>
<keyword evidence="3" id="KW-0731">Sigma factor</keyword>
<evidence type="ECO:0000256" key="5">
    <source>
        <dbReference type="SAM" id="MobiDB-lite"/>
    </source>
</evidence>
<dbReference type="InterPro" id="IPR013249">
    <property type="entry name" value="RNA_pol_sigma70_r4_t2"/>
</dbReference>
<dbReference type="SUPFAM" id="SSF88946">
    <property type="entry name" value="Sigma2 domain of RNA polymerase sigma factors"/>
    <property type="match status" value="1"/>
</dbReference>
<dbReference type="Pfam" id="PF04542">
    <property type="entry name" value="Sigma70_r2"/>
    <property type="match status" value="1"/>
</dbReference>
<dbReference type="NCBIfam" id="TIGR02937">
    <property type="entry name" value="sigma70-ECF"/>
    <property type="match status" value="1"/>
</dbReference>
<keyword evidence="9" id="KW-1185">Reference proteome</keyword>
<dbReference type="GO" id="GO:0006352">
    <property type="term" value="P:DNA-templated transcription initiation"/>
    <property type="evidence" value="ECO:0007669"/>
    <property type="project" value="InterPro"/>
</dbReference>
<dbReference type="InterPro" id="IPR014284">
    <property type="entry name" value="RNA_pol_sigma-70_dom"/>
</dbReference>
<accession>A0A9X3JA99</accession>
<dbReference type="Pfam" id="PF08281">
    <property type="entry name" value="Sigma70_r4_2"/>
    <property type="match status" value="1"/>
</dbReference>
<gene>
    <name evidence="8" type="ORF">OU798_24525</name>
</gene>
<evidence type="ECO:0000256" key="3">
    <source>
        <dbReference type="ARBA" id="ARBA00023082"/>
    </source>
</evidence>
<evidence type="ECO:0000313" key="9">
    <source>
        <dbReference type="Proteomes" id="UP001145087"/>
    </source>
</evidence>
<dbReference type="InterPro" id="IPR013325">
    <property type="entry name" value="RNA_pol_sigma_r2"/>
</dbReference>
<dbReference type="InterPro" id="IPR039425">
    <property type="entry name" value="RNA_pol_sigma-70-like"/>
</dbReference>
<evidence type="ECO:0000313" key="8">
    <source>
        <dbReference type="EMBL" id="MCY1723540.1"/>
    </source>
</evidence>
<feature type="compositionally biased region" description="Basic and acidic residues" evidence="5">
    <location>
        <begin position="83"/>
        <end position="97"/>
    </location>
</feature>
<feature type="domain" description="RNA polymerase sigma factor 70 region 4 type 2" evidence="7">
    <location>
        <begin position="104"/>
        <end position="153"/>
    </location>
</feature>
<dbReference type="AlphaFoldDB" id="A0A9X3JA99"/>
<dbReference type="InterPro" id="IPR036388">
    <property type="entry name" value="WH-like_DNA-bd_sf"/>
</dbReference>
<evidence type="ECO:0000259" key="7">
    <source>
        <dbReference type="Pfam" id="PF08281"/>
    </source>
</evidence>
<dbReference type="Gene3D" id="1.10.10.10">
    <property type="entry name" value="Winged helix-like DNA-binding domain superfamily/Winged helix DNA-binding domain"/>
    <property type="match status" value="1"/>
</dbReference>
<dbReference type="SUPFAM" id="SSF88659">
    <property type="entry name" value="Sigma3 and sigma4 domains of RNA polymerase sigma factors"/>
    <property type="match status" value="1"/>
</dbReference>
<name>A0A9X3JA99_9BACT</name>
<dbReference type="PANTHER" id="PTHR43133:SF45">
    <property type="entry name" value="RNA POLYMERASE ECF-TYPE SIGMA FACTOR"/>
    <property type="match status" value="1"/>
</dbReference>
<dbReference type="Proteomes" id="UP001145087">
    <property type="component" value="Unassembled WGS sequence"/>
</dbReference>
<dbReference type="RefSeq" id="WP_343335866.1">
    <property type="nucleotide sequence ID" value="NZ_JAPOHD010000069.1"/>
</dbReference>
<dbReference type="Gene3D" id="1.10.1740.10">
    <property type="match status" value="1"/>
</dbReference>
<evidence type="ECO:0000256" key="1">
    <source>
        <dbReference type="ARBA" id="ARBA00010641"/>
    </source>
</evidence>
<evidence type="ECO:0000256" key="2">
    <source>
        <dbReference type="ARBA" id="ARBA00023015"/>
    </source>
</evidence>
<dbReference type="InterPro" id="IPR007627">
    <property type="entry name" value="RNA_pol_sigma70_r2"/>
</dbReference>
<keyword evidence="2" id="KW-0805">Transcription regulation</keyword>
<protein>
    <submittedName>
        <fullName evidence="8">Sigma-70 family RNA polymerase sigma factor</fullName>
    </submittedName>
</protein>
<feature type="domain" description="RNA polymerase sigma-70 region 2" evidence="6">
    <location>
        <begin position="10"/>
        <end position="77"/>
    </location>
</feature>
<dbReference type="GO" id="GO:0003677">
    <property type="term" value="F:DNA binding"/>
    <property type="evidence" value="ECO:0007669"/>
    <property type="project" value="InterPro"/>
</dbReference>
<proteinExistence type="inferred from homology"/>
<reference evidence="8" key="1">
    <citation type="submission" date="2022-11" db="EMBL/GenBank/DDBJ databases">
        <title>Marilongibacter aestuarii gen. nov., sp. nov., isolated from tidal flat sediment.</title>
        <authorList>
            <person name="Jiayan W."/>
        </authorList>
    </citation>
    <scope>NUCLEOTIDE SEQUENCE</scope>
    <source>
        <strain evidence="8">Z1-6</strain>
    </source>
</reference>
<organism evidence="8 9">
    <name type="scientific">Draconibacterium aestuarii</name>
    <dbReference type="NCBI Taxonomy" id="2998507"/>
    <lineage>
        <taxon>Bacteria</taxon>
        <taxon>Pseudomonadati</taxon>
        <taxon>Bacteroidota</taxon>
        <taxon>Bacteroidia</taxon>
        <taxon>Marinilabiliales</taxon>
        <taxon>Prolixibacteraceae</taxon>
        <taxon>Draconibacterium</taxon>
    </lineage>
</organism>